<dbReference type="CDD" id="cd07043">
    <property type="entry name" value="STAS_anti-anti-sigma_factors"/>
    <property type="match status" value="2"/>
</dbReference>
<dbReference type="SMART" id="SM00240">
    <property type="entry name" value="FHA"/>
    <property type="match status" value="2"/>
</dbReference>
<dbReference type="Proteomes" id="UP000317835">
    <property type="component" value="Chromosome"/>
</dbReference>
<dbReference type="InterPro" id="IPR008984">
    <property type="entry name" value="SMAD_FHA_dom_sf"/>
</dbReference>
<dbReference type="InterPro" id="IPR000253">
    <property type="entry name" value="FHA_dom"/>
</dbReference>
<evidence type="ECO:0000259" key="3">
    <source>
        <dbReference type="PROSITE" id="PS50801"/>
    </source>
</evidence>
<reference evidence="4 5" key="1">
    <citation type="submission" date="2019-02" db="EMBL/GenBank/DDBJ databases">
        <title>Deep-cultivation of Planctomycetes and their phenomic and genomic characterization uncovers novel biology.</title>
        <authorList>
            <person name="Wiegand S."/>
            <person name="Jogler M."/>
            <person name="Boedeker C."/>
            <person name="Pinto D."/>
            <person name="Vollmers J."/>
            <person name="Rivas-Marin E."/>
            <person name="Kohn T."/>
            <person name="Peeters S.H."/>
            <person name="Heuer A."/>
            <person name="Rast P."/>
            <person name="Oberbeckmann S."/>
            <person name="Bunk B."/>
            <person name="Jeske O."/>
            <person name="Meyerdierks A."/>
            <person name="Storesund J.E."/>
            <person name="Kallscheuer N."/>
            <person name="Luecker S."/>
            <person name="Lage O.M."/>
            <person name="Pohl T."/>
            <person name="Merkel B.J."/>
            <person name="Hornburger P."/>
            <person name="Mueller R.-W."/>
            <person name="Bruemmer F."/>
            <person name="Labrenz M."/>
            <person name="Spormann A.M."/>
            <person name="Op den Camp H."/>
            <person name="Overmann J."/>
            <person name="Amann R."/>
            <person name="Jetten M.S.M."/>
            <person name="Mascher T."/>
            <person name="Medema M.H."/>
            <person name="Devos D.P."/>
            <person name="Kaster A.-K."/>
            <person name="Ovreas L."/>
            <person name="Rohde M."/>
            <person name="Galperin M.Y."/>
            <person name="Jogler C."/>
        </authorList>
    </citation>
    <scope>NUCLEOTIDE SEQUENCE [LARGE SCALE GENOMIC DNA]</scope>
    <source>
        <strain evidence="4 5">ElP</strain>
    </source>
</reference>
<feature type="region of interest" description="Disordered" evidence="1">
    <location>
        <begin position="450"/>
        <end position="471"/>
    </location>
</feature>
<dbReference type="PROSITE" id="PS50006">
    <property type="entry name" value="FHA_DOMAIN"/>
    <property type="match status" value="2"/>
</dbReference>
<keyword evidence="5" id="KW-1185">Reference proteome</keyword>
<organism evidence="4 5">
    <name type="scientific">Tautonia plasticadhaerens</name>
    <dbReference type="NCBI Taxonomy" id="2527974"/>
    <lineage>
        <taxon>Bacteria</taxon>
        <taxon>Pseudomonadati</taxon>
        <taxon>Planctomycetota</taxon>
        <taxon>Planctomycetia</taxon>
        <taxon>Isosphaerales</taxon>
        <taxon>Isosphaeraceae</taxon>
        <taxon>Tautonia</taxon>
    </lineage>
</organism>
<dbReference type="OrthoDB" id="283378at2"/>
<feature type="domain" description="FHA" evidence="2">
    <location>
        <begin position="23"/>
        <end position="72"/>
    </location>
</feature>
<feature type="domain" description="STAS" evidence="3">
    <location>
        <begin position="186"/>
        <end position="276"/>
    </location>
</feature>
<accession>A0A518H1S7</accession>
<dbReference type="Gene3D" id="3.30.750.24">
    <property type="entry name" value="STAS domain"/>
    <property type="match status" value="2"/>
</dbReference>
<dbReference type="KEGG" id="tpla:ElP_26800"/>
<dbReference type="PANTHER" id="PTHR33495:SF2">
    <property type="entry name" value="ANTI-SIGMA FACTOR ANTAGONIST TM_1081-RELATED"/>
    <property type="match status" value="1"/>
</dbReference>
<dbReference type="RefSeq" id="WP_145269928.1">
    <property type="nucleotide sequence ID" value="NZ_CP036426.1"/>
</dbReference>
<sequence>MEVRLVQLGAYGKQQHRVSGQEYVIGREPSCDLRPDHGRVSKRHCRLFWRGERLLVEDINSADGTSINDERIHAPGELRDGDELGVGPVHYLVMIGEPAELDARTPAWIAETIKARRPAGVAAGGSDSNIVVSPAMETARLILDRIAHEGDEEHGHHHAATATRHGLEIEDQHGIALARILDRDLIDEDDIRRVAHQLEELASSGKVRIALDFRNVEHCSSQALSHVLRVYERCKSGGGALKVCTVQPSVAQLFFMTDLYKHIEMFPDTEPALESVWPRPASARPEAESARQEDAPAATGPDPLPAPGAPVVRLVVSRGKGQGRAIEIKGRRFVIGRDARCQLRPTSETVSRVHAIIEIRDGKVFVRDYGTKNGTILAGRTLRGEEAEAQDGDALQVGILAFSVQILPASGMPSPADDEALASWLRDQASSSNPDAPTELLIPIRKEPDEVQGAAPDDSPPEEGPAHHDDPALSTNALACEIVRGTLVARIRESFLDDEASVGPLRYELQSFFDKPLPRRVVLNLEHVDYLSSRAVGVILAFFQHLDRENGALRVCCVAPKILPVLDSMRLPKLVDLYPSAEEAVNDPWI</sequence>
<gene>
    <name evidence="4" type="ORF">ElP_26800</name>
</gene>
<dbReference type="EMBL" id="CP036426">
    <property type="protein sequence ID" value="QDV34784.1"/>
    <property type="molecule type" value="Genomic_DNA"/>
</dbReference>
<dbReference type="GO" id="GO:0043856">
    <property type="term" value="F:anti-sigma factor antagonist activity"/>
    <property type="evidence" value="ECO:0007669"/>
    <property type="project" value="TreeGrafter"/>
</dbReference>
<feature type="region of interest" description="Disordered" evidence="1">
    <location>
        <begin position="279"/>
        <end position="309"/>
    </location>
</feature>
<dbReference type="SUPFAM" id="SSF49879">
    <property type="entry name" value="SMAD/FHA domain"/>
    <property type="match status" value="2"/>
</dbReference>
<dbReference type="Pfam" id="PF00498">
    <property type="entry name" value="FHA"/>
    <property type="match status" value="2"/>
</dbReference>
<dbReference type="Pfam" id="PF01740">
    <property type="entry name" value="STAS"/>
    <property type="match status" value="2"/>
</dbReference>
<dbReference type="AlphaFoldDB" id="A0A518H1S7"/>
<proteinExistence type="predicted"/>
<dbReference type="CDD" id="cd00060">
    <property type="entry name" value="FHA"/>
    <property type="match status" value="2"/>
</dbReference>
<dbReference type="InterPro" id="IPR002645">
    <property type="entry name" value="STAS_dom"/>
</dbReference>
<evidence type="ECO:0000313" key="4">
    <source>
        <dbReference type="EMBL" id="QDV34784.1"/>
    </source>
</evidence>
<dbReference type="InterPro" id="IPR036513">
    <property type="entry name" value="STAS_dom_sf"/>
</dbReference>
<feature type="compositionally biased region" description="Basic and acidic residues" evidence="1">
    <location>
        <begin position="285"/>
        <end position="294"/>
    </location>
</feature>
<evidence type="ECO:0000313" key="5">
    <source>
        <dbReference type="Proteomes" id="UP000317835"/>
    </source>
</evidence>
<protein>
    <submittedName>
        <fullName evidence="4">FHA domain protein</fullName>
    </submittedName>
</protein>
<feature type="domain" description="STAS" evidence="3">
    <location>
        <begin position="500"/>
        <end position="588"/>
    </location>
</feature>
<feature type="domain" description="FHA" evidence="2">
    <location>
        <begin position="333"/>
        <end position="382"/>
    </location>
</feature>
<dbReference type="PANTHER" id="PTHR33495">
    <property type="entry name" value="ANTI-SIGMA FACTOR ANTAGONIST TM_1081-RELATED-RELATED"/>
    <property type="match status" value="1"/>
</dbReference>
<dbReference type="PROSITE" id="PS50801">
    <property type="entry name" value="STAS"/>
    <property type="match status" value="2"/>
</dbReference>
<name>A0A518H1S7_9BACT</name>
<evidence type="ECO:0000256" key="1">
    <source>
        <dbReference type="SAM" id="MobiDB-lite"/>
    </source>
</evidence>
<dbReference type="SUPFAM" id="SSF52091">
    <property type="entry name" value="SpoIIaa-like"/>
    <property type="match status" value="2"/>
</dbReference>
<dbReference type="Gene3D" id="2.60.200.20">
    <property type="match status" value="2"/>
</dbReference>
<evidence type="ECO:0000259" key="2">
    <source>
        <dbReference type="PROSITE" id="PS50006"/>
    </source>
</evidence>